<dbReference type="Proteomes" id="UP001314796">
    <property type="component" value="Unassembled WGS sequence"/>
</dbReference>
<comment type="catalytic activity">
    <reaction evidence="1">
        <text>Hydrolysis of alkylated DNA, releasing 3-methyladenine, 3-methylguanine, 7-methylguanine and 7-methyladenine.</text>
        <dbReference type="EC" id="3.2.2.21"/>
    </reaction>
</comment>
<dbReference type="Pfam" id="PF01035">
    <property type="entry name" value="DNA_binding_1"/>
    <property type="match status" value="1"/>
</dbReference>
<keyword evidence="12" id="KW-1185">Reference proteome</keyword>
<evidence type="ECO:0000256" key="2">
    <source>
        <dbReference type="ARBA" id="ARBA00001286"/>
    </source>
</evidence>
<dbReference type="CDD" id="cd06445">
    <property type="entry name" value="ATase"/>
    <property type="match status" value="1"/>
</dbReference>
<comment type="function">
    <text evidence="9">Involved in the cellular defense against the biological effects of O6-methylguanine (O6-MeG) and O4-methylthymine (O4-MeT) in DNA. Repairs the methylated nucleobase in DNA by stoichiometrically transferring the methyl group to a cysteine residue in the enzyme. This is a suicide reaction: the enzyme is irreversibly inactivated.</text>
</comment>
<evidence type="ECO:0000313" key="12">
    <source>
        <dbReference type="Proteomes" id="UP001314796"/>
    </source>
</evidence>
<keyword evidence="5 9" id="KW-0808">Transferase</keyword>
<evidence type="ECO:0000256" key="7">
    <source>
        <dbReference type="ARBA" id="ARBA00023204"/>
    </source>
</evidence>
<comment type="catalytic activity">
    <reaction evidence="8 9">
        <text>a 6-O-methyl-2'-deoxyguanosine in DNA + L-cysteinyl-[protein] = S-methyl-L-cysteinyl-[protein] + a 2'-deoxyguanosine in DNA</text>
        <dbReference type="Rhea" id="RHEA:24000"/>
        <dbReference type="Rhea" id="RHEA-COMP:10131"/>
        <dbReference type="Rhea" id="RHEA-COMP:10132"/>
        <dbReference type="Rhea" id="RHEA-COMP:11367"/>
        <dbReference type="Rhea" id="RHEA-COMP:11368"/>
        <dbReference type="ChEBI" id="CHEBI:29950"/>
        <dbReference type="ChEBI" id="CHEBI:82612"/>
        <dbReference type="ChEBI" id="CHEBI:85445"/>
        <dbReference type="ChEBI" id="CHEBI:85448"/>
        <dbReference type="EC" id="2.1.1.63"/>
    </reaction>
</comment>
<dbReference type="SMART" id="SM00478">
    <property type="entry name" value="ENDO3c"/>
    <property type="match status" value="1"/>
</dbReference>
<dbReference type="InterPro" id="IPR014048">
    <property type="entry name" value="MethylDNA_cys_MeTrfase_DNA-bd"/>
</dbReference>
<dbReference type="InterPro" id="IPR051912">
    <property type="entry name" value="Alkylbase_DNA_Glycosylase/TA"/>
</dbReference>
<evidence type="ECO:0000256" key="5">
    <source>
        <dbReference type="ARBA" id="ARBA00022679"/>
    </source>
</evidence>
<dbReference type="PANTHER" id="PTHR43003">
    <property type="entry name" value="DNA-3-METHYLADENINE GLYCOSYLASE"/>
    <property type="match status" value="1"/>
</dbReference>
<dbReference type="InterPro" id="IPR011257">
    <property type="entry name" value="DNA_glycosylase"/>
</dbReference>
<comment type="similarity">
    <text evidence="9">Belongs to the MGMT family.</text>
</comment>
<dbReference type="CDD" id="cd00056">
    <property type="entry name" value="ENDO3c"/>
    <property type="match status" value="1"/>
</dbReference>
<protein>
    <recommendedName>
        <fullName evidence="9">Methylated-DNA--protein-cysteine methyltransferase</fullName>
        <ecNumber evidence="9">2.1.1.63</ecNumber>
    </recommendedName>
    <alternativeName>
        <fullName evidence="9">6-O-methylguanine-DNA methyltransferase</fullName>
        <shortName evidence="9">MGMT</shortName>
    </alternativeName>
    <alternativeName>
        <fullName evidence="9">O-6-methylguanine-DNA-alkyltransferase</fullName>
    </alternativeName>
</protein>
<dbReference type="InterPro" id="IPR001497">
    <property type="entry name" value="MethylDNA_cys_MeTrfase_AS"/>
</dbReference>
<keyword evidence="3 9" id="KW-0963">Cytoplasm</keyword>
<evidence type="ECO:0000256" key="8">
    <source>
        <dbReference type="ARBA" id="ARBA00049348"/>
    </source>
</evidence>
<dbReference type="SUPFAM" id="SSF53155">
    <property type="entry name" value="Methylated DNA-protein cysteine methyltransferase domain"/>
    <property type="match status" value="1"/>
</dbReference>
<comment type="caution">
    <text evidence="11">The sequence shown here is derived from an EMBL/GenBank/DDBJ whole genome shotgun (WGS) entry which is preliminary data.</text>
</comment>
<keyword evidence="7 9" id="KW-0234">DNA repair</keyword>
<accession>A0ABS2NTG1</accession>
<keyword evidence="6 9" id="KW-0227">DNA damage</keyword>
<keyword evidence="4 9" id="KW-0489">Methyltransferase</keyword>
<dbReference type="Gene3D" id="1.10.1670.40">
    <property type="match status" value="1"/>
</dbReference>
<sequence length="367" mass="40924">MPMYFYETAIGRIGIAEKDGYITNLYFENDEVPQNIEINETAILKEAAQQLNRFLAGEMKDFALPLAPEGTDFMKAAWKALQEIPYGKTATYKDIAIITDKPKACRAIGLANNRNPIPIFIPCHRVIGSNGKLTGYRGGLDLKKKLLDIEQNVLIQQNNNLEPEEDSCRYFQYGTKEIEYLKKKDKKLGEAIDKIGKINRGITPDPFTALASSIVGQQISSKAAKTVWNRLTDILGEITPDSIGKADVADIQSCGMSTRKAGYIKGIAEAALNGEVDFKTLHLLSDEEIIKKLSALQGVGVWTAEMLLIFSLNRPDVVSYGDLAIRRGMMNLYGLEELSKEQFNIYRKRYSPYGSTASLYLWAISVL</sequence>
<dbReference type="GO" id="GO:0032259">
    <property type="term" value="P:methylation"/>
    <property type="evidence" value="ECO:0007669"/>
    <property type="project" value="UniProtKB-KW"/>
</dbReference>
<evidence type="ECO:0000256" key="4">
    <source>
        <dbReference type="ARBA" id="ARBA00022603"/>
    </source>
</evidence>
<dbReference type="InterPro" id="IPR036388">
    <property type="entry name" value="WH-like_DNA-bd_sf"/>
</dbReference>
<evidence type="ECO:0000259" key="10">
    <source>
        <dbReference type="SMART" id="SM00478"/>
    </source>
</evidence>
<gene>
    <name evidence="11" type="ORF">JOC73_002822</name>
</gene>
<feature type="active site" description="Nucleophile; methyl group acceptor" evidence="9">
    <location>
        <position position="123"/>
    </location>
</feature>
<evidence type="ECO:0000256" key="6">
    <source>
        <dbReference type="ARBA" id="ARBA00022763"/>
    </source>
</evidence>
<dbReference type="EC" id="2.1.1.63" evidence="9"/>
<dbReference type="InterPro" id="IPR003265">
    <property type="entry name" value="HhH-GPD_domain"/>
</dbReference>
<dbReference type="InterPro" id="IPR036631">
    <property type="entry name" value="MGMT_N_sf"/>
</dbReference>
<dbReference type="SUPFAM" id="SSF46767">
    <property type="entry name" value="Methylated DNA-protein cysteine methyltransferase, C-terminal domain"/>
    <property type="match status" value="1"/>
</dbReference>
<dbReference type="PANTHER" id="PTHR43003:SF5">
    <property type="entry name" value="DNA-3-METHYLADENINE GLYCOSYLASE"/>
    <property type="match status" value="1"/>
</dbReference>
<dbReference type="Gene3D" id="3.30.160.70">
    <property type="entry name" value="Methylated DNA-protein cysteine methyltransferase domain"/>
    <property type="match status" value="1"/>
</dbReference>
<dbReference type="EMBL" id="JAFBEE010000028">
    <property type="protein sequence ID" value="MBM7616240.1"/>
    <property type="molecule type" value="Genomic_DNA"/>
</dbReference>
<dbReference type="Gene3D" id="1.10.340.30">
    <property type="entry name" value="Hypothetical protein, domain 2"/>
    <property type="match status" value="1"/>
</dbReference>
<name>A0ABS2NTG1_9FIRM</name>
<dbReference type="GO" id="GO:0008168">
    <property type="term" value="F:methyltransferase activity"/>
    <property type="evidence" value="ECO:0007669"/>
    <property type="project" value="UniProtKB-KW"/>
</dbReference>
<dbReference type="NCBIfam" id="TIGR00589">
    <property type="entry name" value="ogt"/>
    <property type="match status" value="1"/>
</dbReference>
<evidence type="ECO:0000256" key="3">
    <source>
        <dbReference type="ARBA" id="ARBA00022490"/>
    </source>
</evidence>
<comment type="miscellaneous">
    <text evidence="9">This enzyme catalyzes only one turnover and therefore is not strictly catalytic. According to one definition, an enzyme is a biocatalyst that acts repeatedly and over many reaction cycles.</text>
</comment>
<evidence type="ECO:0000313" key="11">
    <source>
        <dbReference type="EMBL" id="MBM7616240.1"/>
    </source>
</evidence>
<comment type="catalytic activity">
    <reaction evidence="2 9">
        <text>a 4-O-methyl-thymidine in DNA + L-cysteinyl-[protein] = a thymidine in DNA + S-methyl-L-cysteinyl-[protein]</text>
        <dbReference type="Rhea" id="RHEA:53428"/>
        <dbReference type="Rhea" id="RHEA-COMP:10131"/>
        <dbReference type="Rhea" id="RHEA-COMP:10132"/>
        <dbReference type="Rhea" id="RHEA-COMP:13555"/>
        <dbReference type="Rhea" id="RHEA-COMP:13556"/>
        <dbReference type="ChEBI" id="CHEBI:29950"/>
        <dbReference type="ChEBI" id="CHEBI:82612"/>
        <dbReference type="ChEBI" id="CHEBI:137386"/>
        <dbReference type="ChEBI" id="CHEBI:137387"/>
        <dbReference type="EC" id="2.1.1.63"/>
    </reaction>
</comment>
<reference evidence="11 12" key="1">
    <citation type="submission" date="2021-01" db="EMBL/GenBank/DDBJ databases">
        <title>Genomic Encyclopedia of Type Strains, Phase IV (KMG-IV): sequencing the most valuable type-strain genomes for metagenomic binning, comparative biology and taxonomic classification.</title>
        <authorList>
            <person name="Goeker M."/>
        </authorList>
    </citation>
    <scope>NUCLEOTIDE SEQUENCE [LARGE SCALE GENOMIC DNA]</scope>
    <source>
        <strain evidence="11 12">DSM 25890</strain>
    </source>
</reference>
<dbReference type="InterPro" id="IPR008332">
    <property type="entry name" value="MethylG_MeTrfase_N"/>
</dbReference>
<dbReference type="HAMAP" id="MF_00772">
    <property type="entry name" value="OGT"/>
    <property type="match status" value="1"/>
</dbReference>
<organism evidence="11 12">
    <name type="scientific">Alkaliphilus hydrothermalis</name>
    <dbReference type="NCBI Taxonomy" id="1482730"/>
    <lineage>
        <taxon>Bacteria</taxon>
        <taxon>Bacillati</taxon>
        <taxon>Bacillota</taxon>
        <taxon>Clostridia</taxon>
        <taxon>Peptostreptococcales</taxon>
        <taxon>Natronincolaceae</taxon>
        <taxon>Alkaliphilus</taxon>
    </lineage>
</organism>
<comment type="subcellular location">
    <subcellularLocation>
        <location evidence="9">Cytoplasm</location>
    </subcellularLocation>
</comment>
<dbReference type="RefSeq" id="WP_330613210.1">
    <property type="nucleotide sequence ID" value="NZ_JAFBEE010000028.1"/>
</dbReference>
<evidence type="ECO:0000256" key="1">
    <source>
        <dbReference type="ARBA" id="ARBA00000086"/>
    </source>
</evidence>
<dbReference type="SUPFAM" id="SSF48150">
    <property type="entry name" value="DNA-glycosylase"/>
    <property type="match status" value="1"/>
</dbReference>
<dbReference type="Pfam" id="PF00730">
    <property type="entry name" value="HhH-GPD"/>
    <property type="match status" value="1"/>
</dbReference>
<dbReference type="InterPro" id="IPR023546">
    <property type="entry name" value="MGMT"/>
</dbReference>
<proteinExistence type="inferred from homology"/>
<dbReference type="Pfam" id="PF02870">
    <property type="entry name" value="Methyltransf_1N"/>
    <property type="match status" value="1"/>
</dbReference>
<dbReference type="Gene3D" id="1.10.10.10">
    <property type="entry name" value="Winged helix-like DNA-binding domain superfamily/Winged helix DNA-binding domain"/>
    <property type="match status" value="1"/>
</dbReference>
<evidence type="ECO:0000256" key="9">
    <source>
        <dbReference type="HAMAP-Rule" id="MF_00772"/>
    </source>
</evidence>
<dbReference type="PROSITE" id="PS00374">
    <property type="entry name" value="MGMT"/>
    <property type="match status" value="1"/>
</dbReference>
<dbReference type="InterPro" id="IPR036217">
    <property type="entry name" value="MethylDNA_cys_MeTrfase_DNAb"/>
</dbReference>
<feature type="domain" description="HhH-GPD" evidence="10">
    <location>
        <begin position="215"/>
        <end position="366"/>
    </location>
</feature>